<dbReference type="NCBIfam" id="TIGR03696">
    <property type="entry name" value="Rhs_assc_core"/>
    <property type="match status" value="1"/>
</dbReference>
<dbReference type="EMBL" id="JANUTS010000001">
    <property type="protein sequence ID" value="MCS2792632.1"/>
    <property type="molecule type" value="Genomic_DNA"/>
</dbReference>
<organism evidence="1 4">
    <name type="scientific">Bacteroides faecis</name>
    <dbReference type="NCBI Taxonomy" id="674529"/>
    <lineage>
        <taxon>Bacteria</taxon>
        <taxon>Pseudomonadati</taxon>
        <taxon>Bacteroidota</taxon>
        <taxon>Bacteroidia</taxon>
        <taxon>Bacteroidales</taxon>
        <taxon>Bacteroidaceae</taxon>
        <taxon>Bacteroides</taxon>
    </lineage>
</organism>
<protein>
    <submittedName>
        <fullName evidence="1">RHS repeat-associated core domain-containing protein</fullName>
    </submittedName>
</protein>
<dbReference type="RefSeq" id="WP_224207113.1">
    <property type="nucleotide sequence ID" value="NZ_CABMFH010000073.1"/>
</dbReference>
<dbReference type="PANTHER" id="PTHR32305:SF15">
    <property type="entry name" value="PROTEIN RHSA-RELATED"/>
    <property type="match status" value="1"/>
</dbReference>
<keyword evidence="3" id="KW-1185">Reference proteome</keyword>
<sequence>MNHYYAFVDLLPSSVSNAIHPYKYNGKELDRKNGIDWYDYGARMYDATLGGWTTIDPQSEKLYTVSPYTYCINDPIKHRDPDGEFPWIAGLIGVELIILPRLQLIGWKESLGRNPLLM</sequence>
<evidence type="ECO:0000313" key="2">
    <source>
        <dbReference type="EMBL" id="UVQ77438.1"/>
    </source>
</evidence>
<dbReference type="GeneID" id="69589536"/>
<evidence type="ECO:0000313" key="3">
    <source>
        <dbReference type="Proteomes" id="UP001060104"/>
    </source>
</evidence>
<dbReference type="EMBL" id="CP103141">
    <property type="protein sequence ID" value="UVQ77438.1"/>
    <property type="molecule type" value="Genomic_DNA"/>
</dbReference>
<dbReference type="AlphaFoldDB" id="A0AAW5NV54"/>
<dbReference type="Gene3D" id="2.180.10.10">
    <property type="entry name" value="RHS repeat-associated core"/>
    <property type="match status" value="1"/>
</dbReference>
<name>A0AAW5NV54_9BACE</name>
<proteinExistence type="predicted"/>
<gene>
    <name evidence="1" type="ORF">NXW97_11540</name>
    <name evidence="2" type="ORF">NXY30_14175</name>
</gene>
<dbReference type="Proteomes" id="UP001060104">
    <property type="component" value="Chromosome"/>
</dbReference>
<dbReference type="InterPro" id="IPR050708">
    <property type="entry name" value="T6SS_VgrG/RHS"/>
</dbReference>
<dbReference type="PANTHER" id="PTHR32305">
    <property type="match status" value="1"/>
</dbReference>
<dbReference type="InterPro" id="IPR022385">
    <property type="entry name" value="Rhs_assc_core"/>
</dbReference>
<dbReference type="Proteomes" id="UP001204548">
    <property type="component" value="Unassembled WGS sequence"/>
</dbReference>
<reference evidence="1" key="1">
    <citation type="submission" date="2022-08" db="EMBL/GenBank/DDBJ databases">
        <title>Genome Sequencing of Bacteroides fragilis Group Isolates with Nanopore Technology.</title>
        <authorList>
            <person name="Tisza M.J."/>
            <person name="Smith D."/>
            <person name="Dekker J.P."/>
        </authorList>
    </citation>
    <scope>NUCLEOTIDE SEQUENCE</scope>
    <source>
        <strain evidence="1">BFG-351</strain>
        <strain evidence="2">BFG-527</strain>
    </source>
</reference>
<evidence type="ECO:0000313" key="4">
    <source>
        <dbReference type="Proteomes" id="UP001204548"/>
    </source>
</evidence>
<evidence type="ECO:0000313" key="1">
    <source>
        <dbReference type="EMBL" id="MCS2792632.1"/>
    </source>
</evidence>
<accession>A0AAW5NV54</accession>